<dbReference type="GO" id="GO:0015031">
    <property type="term" value="P:protein transport"/>
    <property type="evidence" value="ECO:0007669"/>
    <property type="project" value="UniProtKB-KW"/>
</dbReference>
<feature type="region of interest" description="Disordered" evidence="11">
    <location>
        <begin position="230"/>
        <end position="297"/>
    </location>
</feature>
<evidence type="ECO:0000256" key="6">
    <source>
        <dbReference type="ARBA" id="ARBA00023010"/>
    </source>
</evidence>
<feature type="region of interest" description="Disordered" evidence="11">
    <location>
        <begin position="321"/>
        <end position="342"/>
    </location>
</feature>
<keyword evidence="3" id="KW-0813">Transport</keyword>
<evidence type="ECO:0000313" key="12">
    <source>
        <dbReference type="EMBL" id="KAJ2006124.1"/>
    </source>
</evidence>
<evidence type="ECO:0000256" key="5">
    <source>
        <dbReference type="ARBA" id="ARBA00022927"/>
    </source>
</evidence>
<keyword evidence="5" id="KW-0653">Protein transport</keyword>
<comment type="similarity">
    <text evidence="2">Belongs to the GLE1 family.</text>
</comment>
<dbReference type="PANTHER" id="PTHR12960:SF0">
    <property type="entry name" value="MRNA EXPORT FACTOR GLE1"/>
    <property type="match status" value="1"/>
</dbReference>
<keyword evidence="8" id="KW-0539">Nucleus</keyword>
<sequence length="642" mass="69829">MRYGLFLSQAADDASGLQMSSAPFSDCEPMPKTRGQLPFDRAIDPAAVIASPLFGRKRRAATTADNGPVAITKLHIPSQQHPRSARPSTYKWQLYGRRSLGVPFPLPVASPSATAAGDASGPATASAYARGDRYRELAEKARGRLRRVSADAAASVRSHACLSYAQPIQRELEETQRFLSQLSLGPPLATGDPASKPLSSKPAAIDSNVADTLNRIKDLRREYEEKRKAEADAQTKLRQDRELEKQQRQQMKKKAEEDKAKALAEASASVASPAPATPKRVPEKPTAKTPAAVKSSTTAPAAAAAATVKKSTAAPAAAPPATIKIEEMPSPPSPTPVSASSSRLVSQDALEWATKYRTLYARLMSEFAPQIQNDRDKRAYCSKHRGTLVRTFGQLKDSWVFVNRCIDTVSDILAESTRHGDAVHSWMLNLTAKAIVKQAEKEVSIAQHAAYPLATATVLLMQRFPQLVDLLLVRLVKKCPYVVPQYMAKRPGQSVEDYLRGIGYKMKSDDELESESIYNERMTGMLALYAAIIQIASASGRPNPLPVSHGWTWMARMANLPPQSISPLLVHTFLLVAGTSLTAAYGKQMKKLLDVLAGNWIPAITAKDPTATASKSNLSGYLEKYQLTGTLPECEGRVIKYN</sequence>
<organism evidence="12 13">
    <name type="scientific">Coemansia thaxteri</name>
    <dbReference type="NCBI Taxonomy" id="2663907"/>
    <lineage>
        <taxon>Eukaryota</taxon>
        <taxon>Fungi</taxon>
        <taxon>Fungi incertae sedis</taxon>
        <taxon>Zoopagomycota</taxon>
        <taxon>Kickxellomycotina</taxon>
        <taxon>Kickxellomycetes</taxon>
        <taxon>Kickxellales</taxon>
        <taxon>Kickxellaceae</taxon>
        <taxon>Coemansia</taxon>
    </lineage>
</organism>
<feature type="compositionally biased region" description="Basic and acidic residues" evidence="11">
    <location>
        <begin position="230"/>
        <end position="262"/>
    </location>
</feature>
<dbReference type="GO" id="GO:0005737">
    <property type="term" value="C:cytoplasm"/>
    <property type="evidence" value="ECO:0007669"/>
    <property type="project" value="TreeGrafter"/>
</dbReference>
<dbReference type="Proteomes" id="UP001150907">
    <property type="component" value="Unassembled WGS sequence"/>
</dbReference>
<evidence type="ECO:0000256" key="3">
    <source>
        <dbReference type="ARBA" id="ARBA00022448"/>
    </source>
</evidence>
<evidence type="ECO:0000256" key="11">
    <source>
        <dbReference type="SAM" id="MobiDB-lite"/>
    </source>
</evidence>
<dbReference type="OrthoDB" id="420884at2759"/>
<comment type="subcellular location">
    <subcellularLocation>
        <location evidence="1">Nucleus</location>
        <location evidence="1">Nuclear pore complex</location>
    </subcellularLocation>
</comment>
<dbReference type="GO" id="GO:0044614">
    <property type="term" value="C:nuclear pore cytoplasmic filaments"/>
    <property type="evidence" value="ECO:0007669"/>
    <property type="project" value="TreeGrafter"/>
</dbReference>
<feature type="compositionally biased region" description="Low complexity" evidence="11">
    <location>
        <begin position="287"/>
        <end position="297"/>
    </location>
</feature>
<comment type="caution">
    <text evidence="12">The sequence shown here is derived from an EMBL/GenBank/DDBJ whole genome shotgun (WGS) entry which is preliminary data.</text>
</comment>
<keyword evidence="13" id="KW-1185">Reference proteome</keyword>
<evidence type="ECO:0000313" key="13">
    <source>
        <dbReference type="Proteomes" id="UP001150907"/>
    </source>
</evidence>
<dbReference type="AlphaFoldDB" id="A0A9W8BGB7"/>
<dbReference type="Gene3D" id="1.25.40.510">
    <property type="entry name" value="GLE1-like"/>
    <property type="match status" value="1"/>
</dbReference>
<dbReference type="InterPro" id="IPR038506">
    <property type="entry name" value="GLE1-like_sf"/>
</dbReference>
<dbReference type="Pfam" id="PF07817">
    <property type="entry name" value="GLE1"/>
    <property type="match status" value="1"/>
</dbReference>
<dbReference type="GO" id="GO:0016973">
    <property type="term" value="P:poly(A)+ mRNA export from nucleus"/>
    <property type="evidence" value="ECO:0007669"/>
    <property type="project" value="InterPro"/>
</dbReference>
<evidence type="ECO:0000256" key="10">
    <source>
        <dbReference type="ARBA" id="ARBA00029983"/>
    </source>
</evidence>
<dbReference type="GO" id="GO:0000822">
    <property type="term" value="F:inositol hexakisphosphate binding"/>
    <property type="evidence" value="ECO:0007669"/>
    <property type="project" value="TreeGrafter"/>
</dbReference>
<feature type="compositionally biased region" description="Low complexity" evidence="11">
    <location>
        <begin position="263"/>
        <end position="279"/>
    </location>
</feature>
<keyword evidence="6" id="KW-0811">Translocation</keyword>
<evidence type="ECO:0000256" key="1">
    <source>
        <dbReference type="ARBA" id="ARBA00004567"/>
    </source>
</evidence>
<evidence type="ECO:0000256" key="9">
    <source>
        <dbReference type="ARBA" id="ARBA00026227"/>
    </source>
</evidence>
<keyword evidence="4" id="KW-0509">mRNA transport</keyword>
<accession>A0A9W8BGB7</accession>
<feature type="region of interest" description="Disordered" evidence="11">
    <location>
        <begin position="183"/>
        <end position="206"/>
    </location>
</feature>
<dbReference type="GO" id="GO:0005543">
    <property type="term" value="F:phospholipid binding"/>
    <property type="evidence" value="ECO:0007669"/>
    <property type="project" value="TreeGrafter"/>
</dbReference>
<evidence type="ECO:0000256" key="4">
    <source>
        <dbReference type="ARBA" id="ARBA00022816"/>
    </source>
</evidence>
<name>A0A9W8BGB7_9FUNG</name>
<keyword evidence="7" id="KW-0906">Nuclear pore complex</keyword>
<gene>
    <name evidence="12" type="ORF">H4R26_001553</name>
</gene>
<reference evidence="12" key="1">
    <citation type="submission" date="2022-07" db="EMBL/GenBank/DDBJ databases">
        <title>Phylogenomic reconstructions and comparative analyses of Kickxellomycotina fungi.</title>
        <authorList>
            <person name="Reynolds N.K."/>
            <person name="Stajich J.E."/>
            <person name="Barry K."/>
            <person name="Grigoriev I.V."/>
            <person name="Crous P."/>
            <person name="Smith M.E."/>
        </authorList>
    </citation>
    <scope>NUCLEOTIDE SEQUENCE</scope>
    <source>
        <strain evidence="12">IMI 214461</strain>
    </source>
</reference>
<dbReference type="InterPro" id="IPR012476">
    <property type="entry name" value="GLE1"/>
</dbReference>
<dbReference type="GO" id="GO:0031369">
    <property type="term" value="F:translation initiation factor binding"/>
    <property type="evidence" value="ECO:0007669"/>
    <property type="project" value="TreeGrafter"/>
</dbReference>
<evidence type="ECO:0000256" key="8">
    <source>
        <dbReference type="ARBA" id="ARBA00023242"/>
    </source>
</evidence>
<evidence type="ECO:0000256" key="7">
    <source>
        <dbReference type="ARBA" id="ARBA00023132"/>
    </source>
</evidence>
<protein>
    <recommendedName>
        <fullName evidence="9">mRNA export factor GLE1</fullName>
    </recommendedName>
    <alternativeName>
        <fullName evidence="10">Nucleoporin GLE1</fullName>
    </alternativeName>
</protein>
<dbReference type="EMBL" id="JANBQF010000071">
    <property type="protein sequence ID" value="KAJ2006124.1"/>
    <property type="molecule type" value="Genomic_DNA"/>
</dbReference>
<dbReference type="PANTHER" id="PTHR12960">
    <property type="entry name" value="GLE-1-RELATED"/>
    <property type="match status" value="1"/>
</dbReference>
<proteinExistence type="inferred from homology"/>
<evidence type="ECO:0000256" key="2">
    <source>
        <dbReference type="ARBA" id="ARBA00011056"/>
    </source>
</evidence>